<dbReference type="Gene3D" id="2.170.270.10">
    <property type="entry name" value="SET domain"/>
    <property type="match status" value="1"/>
</dbReference>
<organism evidence="12 13">
    <name type="scientific">Ophiocordyceps australis</name>
    <dbReference type="NCBI Taxonomy" id="1399860"/>
    <lineage>
        <taxon>Eukaryota</taxon>
        <taxon>Fungi</taxon>
        <taxon>Dikarya</taxon>
        <taxon>Ascomycota</taxon>
        <taxon>Pezizomycotina</taxon>
        <taxon>Sordariomycetes</taxon>
        <taxon>Hypocreomycetidae</taxon>
        <taxon>Hypocreales</taxon>
        <taxon>Ophiocordycipitaceae</taxon>
        <taxon>Ophiocordyceps</taxon>
    </lineage>
</organism>
<dbReference type="OrthoDB" id="422362at2759"/>
<dbReference type="GO" id="GO:0042054">
    <property type="term" value="F:histone methyltransferase activity"/>
    <property type="evidence" value="ECO:0007669"/>
    <property type="project" value="InterPro"/>
</dbReference>
<comment type="subcellular location">
    <subcellularLocation>
        <location evidence="2">Chromosome</location>
    </subcellularLocation>
    <subcellularLocation>
        <location evidence="1">Nucleus</location>
    </subcellularLocation>
</comment>
<proteinExistence type="predicted"/>
<dbReference type="GO" id="GO:0032259">
    <property type="term" value="P:methylation"/>
    <property type="evidence" value="ECO:0007669"/>
    <property type="project" value="UniProtKB-KW"/>
</dbReference>
<dbReference type="PROSITE" id="PS51215">
    <property type="entry name" value="AWS"/>
    <property type="match status" value="1"/>
</dbReference>
<evidence type="ECO:0000259" key="9">
    <source>
        <dbReference type="PROSITE" id="PS50280"/>
    </source>
</evidence>
<dbReference type="Proteomes" id="UP000224854">
    <property type="component" value="Unassembled WGS sequence"/>
</dbReference>
<accession>A0A2C5YBD1</accession>
<evidence type="ECO:0000313" key="12">
    <source>
        <dbReference type="EMBL" id="PHH65016.1"/>
    </source>
</evidence>
<feature type="compositionally biased region" description="Basic residues" evidence="8">
    <location>
        <begin position="748"/>
        <end position="760"/>
    </location>
</feature>
<evidence type="ECO:0000256" key="1">
    <source>
        <dbReference type="ARBA" id="ARBA00004123"/>
    </source>
</evidence>
<feature type="region of interest" description="Disordered" evidence="8">
    <location>
        <begin position="234"/>
        <end position="282"/>
    </location>
</feature>
<dbReference type="InterPro" id="IPR006560">
    <property type="entry name" value="AWS_dom"/>
</dbReference>
<dbReference type="GO" id="GO:0005694">
    <property type="term" value="C:chromosome"/>
    <property type="evidence" value="ECO:0007669"/>
    <property type="project" value="UniProtKB-SubCell"/>
</dbReference>
<sequence length="760" mass="82751">MALFAGNGSSAAPTEDTSSNVASWDSTPPTTVADSVSLHSDSSKHDVITVADDAADAPPMPSTDLDDEPKTEKHHAVASTPRARRTRVSEPVYNLVKLSGTDGHGKRRANGDVVADRKRRRRTHLAGSIQVAASASSPPPPDAHTPVDHGPKSTPQTRRRARESLASTKTAPRDPPPPRPSVIDATLSRLGRRVDKGKAKLSRELKRLQDTKEYAGIEDVPVVHTVWSNGKYVDPSAPLEPPAPTAPKTKARLAHPEEPEPKLPRPSEPITNTRKQRGKKFLDKGLYAGQDAPRDIAKGLTPAEKKKLAQIPQLATWRTRHNKIMPPPLYTGLRTLIAGRDFKLPYHVCNPLPPGQPKPDEWKKMTKNRFIGDSKDYWRKMPHLHDYQSKCVCKPEDGCGESCQNRIMLYECDATNCNIGKQHCTNRAFADLSARRAKGGKYRVGVEVIKTADRGYGVRSNRSFGPNQIIMEYAGEIITEEECERRMNEVYRDNECYYLMSFDQNMIIDATTGSIARFVNHSCNPNCRMIKWIVSGQPRMALFAGDKPIMTGDELTYDYNFDPFSAKNVQACLCGEANCRGVLGPKPREVKVPKTMPDVKAAVKATVKAGKRKLRELLGEGGDEDEATTRGANKKRKTLAPTGIKGSLSTAGIKAAKGAATALKRSVSTITVGAKKAALAAALGSGNKGGETQANKAGVRTPRKLIKKKSVTKRTVCLKTAAARQTASRSSSLTIVAKGDGSPGGPRPAHRRPVRCRPGK</sequence>
<keyword evidence="6" id="KW-0949">S-adenosyl-L-methionine</keyword>
<feature type="region of interest" description="Disordered" evidence="8">
    <location>
        <begin position="719"/>
        <end position="760"/>
    </location>
</feature>
<keyword evidence="5" id="KW-0808">Transferase</keyword>
<keyword evidence="7" id="KW-0539">Nucleus</keyword>
<keyword evidence="4" id="KW-0489">Methyltransferase</keyword>
<dbReference type="Pfam" id="PF00856">
    <property type="entry name" value="SET"/>
    <property type="match status" value="1"/>
</dbReference>
<reference evidence="12 13" key="1">
    <citation type="submission" date="2017-06" db="EMBL/GenBank/DDBJ databases">
        <title>Ant-infecting Ophiocordyceps genomes reveal a high diversity of potential behavioral manipulation genes and a possible major role for enterotoxins.</title>
        <authorList>
            <person name="De Bekker C."/>
            <person name="Evans H.C."/>
            <person name="Brachmann A."/>
            <person name="Hughes D.P."/>
        </authorList>
    </citation>
    <scope>NUCLEOTIDE SEQUENCE [LARGE SCALE GENOMIC DNA]</scope>
    <source>
        <strain evidence="12 13">1348a</strain>
    </source>
</reference>
<dbReference type="PROSITE" id="PS50868">
    <property type="entry name" value="POST_SET"/>
    <property type="match status" value="1"/>
</dbReference>
<dbReference type="FunFam" id="2.170.270.10:FF:000037">
    <property type="entry name" value="Histone-lysine N-methyltransferase"/>
    <property type="match status" value="1"/>
</dbReference>
<evidence type="ECO:0000256" key="7">
    <source>
        <dbReference type="ARBA" id="ARBA00023242"/>
    </source>
</evidence>
<evidence type="ECO:0000256" key="4">
    <source>
        <dbReference type="ARBA" id="ARBA00022603"/>
    </source>
</evidence>
<dbReference type="AlphaFoldDB" id="A0A2C5YBD1"/>
<dbReference type="PROSITE" id="PS50280">
    <property type="entry name" value="SET"/>
    <property type="match status" value="1"/>
</dbReference>
<evidence type="ECO:0000259" key="11">
    <source>
        <dbReference type="PROSITE" id="PS51215"/>
    </source>
</evidence>
<dbReference type="InterPro" id="IPR003616">
    <property type="entry name" value="Post-SET_dom"/>
</dbReference>
<feature type="region of interest" description="Disordered" evidence="8">
    <location>
        <begin position="1"/>
        <end position="187"/>
    </location>
</feature>
<comment type="caution">
    <text evidence="12">The sequence shown here is derived from an EMBL/GenBank/DDBJ whole genome shotgun (WGS) entry which is preliminary data.</text>
</comment>
<feature type="compositionally biased region" description="Basic and acidic residues" evidence="8">
    <location>
        <begin position="254"/>
        <end position="265"/>
    </location>
</feature>
<evidence type="ECO:0000256" key="6">
    <source>
        <dbReference type="ARBA" id="ARBA00022691"/>
    </source>
</evidence>
<dbReference type="InterPro" id="IPR046341">
    <property type="entry name" value="SET_dom_sf"/>
</dbReference>
<name>A0A2C5YBD1_9HYPO</name>
<dbReference type="EMBL" id="NJEU01001536">
    <property type="protein sequence ID" value="PHH65016.1"/>
    <property type="molecule type" value="Genomic_DNA"/>
</dbReference>
<dbReference type="SMART" id="SM00508">
    <property type="entry name" value="PostSET"/>
    <property type="match status" value="1"/>
</dbReference>
<feature type="domain" description="SET" evidence="9">
    <location>
        <begin position="444"/>
        <end position="560"/>
    </location>
</feature>
<protein>
    <recommendedName>
        <fullName evidence="14">Histone-lysine N-methyltransferase</fullName>
    </recommendedName>
</protein>
<evidence type="ECO:0008006" key="14">
    <source>
        <dbReference type="Google" id="ProtNLM"/>
    </source>
</evidence>
<dbReference type="SUPFAM" id="SSF82199">
    <property type="entry name" value="SET domain"/>
    <property type="match status" value="1"/>
</dbReference>
<keyword evidence="13" id="KW-1185">Reference proteome</keyword>
<dbReference type="InterPro" id="IPR001214">
    <property type="entry name" value="SET_dom"/>
</dbReference>
<dbReference type="Pfam" id="PF17907">
    <property type="entry name" value="AWS"/>
    <property type="match status" value="1"/>
</dbReference>
<feature type="region of interest" description="Disordered" evidence="8">
    <location>
        <begin position="617"/>
        <end position="643"/>
    </location>
</feature>
<evidence type="ECO:0000259" key="10">
    <source>
        <dbReference type="PROSITE" id="PS50868"/>
    </source>
</evidence>
<evidence type="ECO:0000313" key="13">
    <source>
        <dbReference type="Proteomes" id="UP000224854"/>
    </source>
</evidence>
<evidence type="ECO:0000256" key="2">
    <source>
        <dbReference type="ARBA" id="ARBA00004286"/>
    </source>
</evidence>
<dbReference type="InterPro" id="IPR050777">
    <property type="entry name" value="SET2_Histone-Lys_MeTrsfase"/>
</dbReference>
<feature type="domain" description="Post-SET" evidence="10">
    <location>
        <begin position="568"/>
        <end position="584"/>
    </location>
</feature>
<evidence type="ECO:0000256" key="8">
    <source>
        <dbReference type="SAM" id="MobiDB-lite"/>
    </source>
</evidence>
<evidence type="ECO:0000256" key="5">
    <source>
        <dbReference type="ARBA" id="ARBA00022679"/>
    </source>
</evidence>
<gene>
    <name evidence="12" type="ORF">CDD82_1704</name>
</gene>
<keyword evidence="3" id="KW-0158">Chromosome</keyword>
<feature type="compositionally biased region" description="Low complexity" evidence="8">
    <location>
        <begin position="720"/>
        <end position="732"/>
    </location>
</feature>
<evidence type="ECO:0000256" key="3">
    <source>
        <dbReference type="ARBA" id="ARBA00022454"/>
    </source>
</evidence>
<dbReference type="SMART" id="SM00317">
    <property type="entry name" value="SET"/>
    <property type="match status" value="1"/>
</dbReference>
<dbReference type="GO" id="GO:0005634">
    <property type="term" value="C:nucleus"/>
    <property type="evidence" value="ECO:0007669"/>
    <property type="project" value="UniProtKB-SubCell"/>
</dbReference>
<dbReference type="PANTHER" id="PTHR22884">
    <property type="entry name" value="SET DOMAIN PROTEINS"/>
    <property type="match status" value="1"/>
</dbReference>
<feature type="compositionally biased region" description="Polar residues" evidence="8">
    <location>
        <begin position="7"/>
        <end position="40"/>
    </location>
</feature>
<feature type="domain" description="AWS" evidence="11">
    <location>
        <begin position="386"/>
        <end position="433"/>
    </location>
</feature>